<evidence type="ECO:0000313" key="6">
    <source>
        <dbReference type="EMBL" id="MDH7639070.1"/>
    </source>
</evidence>
<comment type="subunit">
    <text evidence="3">Homotrimer.</text>
</comment>
<dbReference type="NCBIfam" id="NF006600">
    <property type="entry name" value="PRK09140.1"/>
    <property type="match status" value="1"/>
</dbReference>
<organism evidence="6 7">
    <name type="scientific">Sphingomonas oryzagri</name>
    <dbReference type="NCBI Taxonomy" id="3042314"/>
    <lineage>
        <taxon>Bacteria</taxon>
        <taxon>Pseudomonadati</taxon>
        <taxon>Pseudomonadota</taxon>
        <taxon>Alphaproteobacteria</taxon>
        <taxon>Sphingomonadales</taxon>
        <taxon>Sphingomonadaceae</taxon>
        <taxon>Sphingomonas</taxon>
    </lineage>
</organism>
<dbReference type="EMBL" id="JARYGZ010000001">
    <property type="protein sequence ID" value="MDH7639070.1"/>
    <property type="molecule type" value="Genomic_DNA"/>
</dbReference>
<dbReference type="CDD" id="cd00452">
    <property type="entry name" value="KDPG_aldolase"/>
    <property type="match status" value="1"/>
</dbReference>
<protein>
    <submittedName>
        <fullName evidence="6">2-dehydro-3-deoxy-6-phosphogalactonate aldolase</fullName>
        <ecNumber evidence="6">4.1.2.21</ecNumber>
    </submittedName>
</protein>
<dbReference type="Gene3D" id="3.20.20.70">
    <property type="entry name" value="Aldolase class I"/>
    <property type="match status" value="1"/>
</dbReference>
<dbReference type="Pfam" id="PF01081">
    <property type="entry name" value="Aldolase"/>
    <property type="match status" value="1"/>
</dbReference>
<dbReference type="InterPro" id="IPR000887">
    <property type="entry name" value="Aldlse_KDPG_KHG"/>
</dbReference>
<dbReference type="RefSeq" id="WP_281044338.1">
    <property type="nucleotide sequence ID" value="NZ_JARYGZ010000001.1"/>
</dbReference>
<reference evidence="6" key="1">
    <citation type="submission" date="2023-04" db="EMBL/GenBank/DDBJ databases">
        <title>Sphingomonas sp. MAHUQ-71 isolated from rice field.</title>
        <authorList>
            <person name="Huq M.A."/>
        </authorList>
    </citation>
    <scope>NUCLEOTIDE SEQUENCE</scope>
    <source>
        <strain evidence="6">MAHUQ-71</strain>
    </source>
</reference>
<keyword evidence="5" id="KW-0119">Carbohydrate metabolism</keyword>
<dbReference type="PROSITE" id="PS00160">
    <property type="entry name" value="ALDOLASE_KDPG_KHG_2"/>
    <property type="match status" value="1"/>
</dbReference>
<gene>
    <name evidence="6" type="ORF">QGN17_10045</name>
</gene>
<dbReference type="Proteomes" id="UP001160625">
    <property type="component" value="Unassembled WGS sequence"/>
</dbReference>
<evidence type="ECO:0000256" key="4">
    <source>
        <dbReference type="ARBA" id="ARBA00023239"/>
    </source>
</evidence>
<evidence type="ECO:0000256" key="1">
    <source>
        <dbReference type="ARBA" id="ARBA00004761"/>
    </source>
</evidence>
<evidence type="ECO:0000256" key="5">
    <source>
        <dbReference type="ARBA" id="ARBA00023277"/>
    </source>
</evidence>
<evidence type="ECO:0000313" key="7">
    <source>
        <dbReference type="Proteomes" id="UP001160625"/>
    </source>
</evidence>
<evidence type="ECO:0000256" key="2">
    <source>
        <dbReference type="ARBA" id="ARBA00006906"/>
    </source>
</evidence>
<dbReference type="PANTHER" id="PTHR30246:SF1">
    <property type="entry name" value="2-DEHYDRO-3-DEOXY-6-PHOSPHOGALACTONATE ALDOLASE-RELATED"/>
    <property type="match status" value="1"/>
</dbReference>
<sequence>MTIDDILSDGAPPVVAILRGVTPDTVVGIGEALVAAGIRLIEVPLNSPDPIEGIRRLVDAMGDRALCGAGTVLEPAMVDAVAGVGGKLLVTPNVNPAVISRGVELGMEPMPGFATPTEAFTAVAAGAKRLKLFPATGFGIGYLKAIREVLPTGVKAWAVGGTGAANIGEWLAAGCEGIGVGGALYKAGDDAATVGARAKALVEAWRA</sequence>
<proteinExistence type="inferred from homology"/>
<dbReference type="PANTHER" id="PTHR30246">
    <property type="entry name" value="2-KETO-3-DEOXY-6-PHOSPHOGLUCONATE ALDOLASE"/>
    <property type="match status" value="1"/>
</dbReference>
<dbReference type="SUPFAM" id="SSF51569">
    <property type="entry name" value="Aldolase"/>
    <property type="match status" value="1"/>
</dbReference>
<evidence type="ECO:0000256" key="3">
    <source>
        <dbReference type="ARBA" id="ARBA00011233"/>
    </source>
</evidence>
<comment type="pathway">
    <text evidence="1">Carbohydrate acid metabolism.</text>
</comment>
<keyword evidence="7" id="KW-1185">Reference proteome</keyword>
<comment type="similarity">
    <text evidence="2">Belongs to the KHG/KDPG aldolase family.</text>
</comment>
<accession>A0ABT6N194</accession>
<dbReference type="InterPro" id="IPR013785">
    <property type="entry name" value="Aldolase_TIM"/>
</dbReference>
<keyword evidence="4 6" id="KW-0456">Lyase</keyword>
<dbReference type="EC" id="4.1.2.21" evidence="6"/>
<dbReference type="InterPro" id="IPR031338">
    <property type="entry name" value="KDPG/KHG_AS_2"/>
</dbReference>
<comment type="caution">
    <text evidence="6">The sequence shown here is derived from an EMBL/GenBank/DDBJ whole genome shotgun (WGS) entry which is preliminary data.</text>
</comment>
<dbReference type="GO" id="GO:0008674">
    <property type="term" value="F:2-dehydro-3-deoxy-6-phosphogalactonate aldolase activity"/>
    <property type="evidence" value="ECO:0007669"/>
    <property type="project" value="UniProtKB-EC"/>
</dbReference>
<name>A0ABT6N194_9SPHN</name>